<accession>A0A433Q729</accession>
<evidence type="ECO:0000256" key="2">
    <source>
        <dbReference type="SAM" id="Phobius"/>
    </source>
</evidence>
<dbReference type="Proteomes" id="UP000274822">
    <property type="component" value="Unassembled WGS sequence"/>
</dbReference>
<keyword evidence="2" id="KW-1133">Transmembrane helix</keyword>
<keyword evidence="2" id="KW-0472">Membrane</keyword>
<feature type="compositionally biased region" description="Basic residues" evidence="1">
    <location>
        <begin position="123"/>
        <end position="134"/>
    </location>
</feature>
<evidence type="ECO:0000313" key="3">
    <source>
        <dbReference type="EMBL" id="RUS25582.1"/>
    </source>
</evidence>
<gene>
    <name evidence="3" type="ORF">BC938DRAFT_471938</name>
</gene>
<dbReference type="EMBL" id="RBNJ01012621">
    <property type="protein sequence ID" value="RUS25582.1"/>
    <property type="molecule type" value="Genomic_DNA"/>
</dbReference>
<comment type="caution">
    <text evidence="3">The sequence shown here is derived from an EMBL/GenBank/DDBJ whole genome shotgun (WGS) entry which is preliminary data.</text>
</comment>
<feature type="transmembrane region" description="Helical" evidence="2">
    <location>
        <begin position="471"/>
        <end position="497"/>
    </location>
</feature>
<keyword evidence="4" id="KW-1185">Reference proteome</keyword>
<dbReference type="AlphaFoldDB" id="A0A433Q729"/>
<reference evidence="3 4" key="1">
    <citation type="journal article" date="2018" name="New Phytol.">
        <title>Phylogenomics of Endogonaceae and evolution of mycorrhizas within Mucoromycota.</title>
        <authorList>
            <person name="Chang Y."/>
            <person name="Desiro A."/>
            <person name="Na H."/>
            <person name="Sandor L."/>
            <person name="Lipzen A."/>
            <person name="Clum A."/>
            <person name="Barry K."/>
            <person name="Grigoriev I.V."/>
            <person name="Martin F.M."/>
            <person name="Stajich J.E."/>
            <person name="Smith M.E."/>
            <person name="Bonito G."/>
            <person name="Spatafora J.W."/>
        </authorList>
    </citation>
    <scope>NUCLEOTIDE SEQUENCE [LARGE SCALE GENOMIC DNA]</scope>
    <source>
        <strain evidence="3 4">AD002</strain>
    </source>
</reference>
<feature type="region of interest" description="Disordered" evidence="1">
    <location>
        <begin position="119"/>
        <end position="148"/>
    </location>
</feature>
<name>A0A433Q729_9FUNG</name>
<organism evidence="3 4">
    <name type="scientific">Jimgerdemannia flammicorona</name>
    <dbReference type="NCBI Taxonomy" id="994334"/>
    <lineage>
        <taxon>Eukaryota</taxon>
        <taxon>Fungi</taxon>
        <taxon>Fungi incertae sedis</taxon>
        <taxon>Mucoromycota</taxon>
        <taxon>Mucoromycotina</taxon>
        <taxon>Endogonomycetes</taxon>
        <taxon>Endogonales</taxon>
        <taxon>Endogonaceae</taxon>
        <taxon>Jimgerdemannia</taxon>
    </lineage>
</organism>
<keyword evidence="2" id="KW-0812">Transmembrane</keyword>
<evidence type="ECO:0000256" key="1">
    <source>
        <dbReference type="SAM" id="MobiDB-lite"/>
    </source>
</evidence>
<sequence length="550" mass="62824">MPSWNTQSRPVMNAKFAHILTAFGGKLEHAKSTGHERKDWVAPVKELERVEEVQRSFDFSEKIDELLHVHHHIRATEKAAAQLDVIQEGLLVTSRVAMGKRKRDSQGWKDSDAEVVLDGEKSVRHKRERKHKKKNEIEETEQRISAPSIVTTPPTVKSVQVDNILPLLKWEFDSSIPSWLTKTAQRHFSLISSPNQSETMTKALHWRIVDASNPAVISEFSSEEFEELNAMFASMLGCGGSKENLEPSAERCLQILDKLDWEQLKSVGNIIKVNGIKGAVQEVRRMSKDLESKRSWFDDEVDEMPALLDDLKEEDCLENDVGYIFELLRYACEWIKKSIPQRHNSERDVDVFVKTHIFSCLDDITDQHFGEMVSRASRDRRANARDSLDNAEGYHVDWMFTRHDLSNESWGQEFSMCERAGSKLENKSKILSDTLRVQKTIRDMHKALIKDIFAVGNGAVSKPVLNAFTKLLMPGFISSYFFIRTILVLYVGAGFYASIQLSEFNIPTTYDQLGDIVNIAREMLQVKVENFAFYNIIVQGNESKGGERKI</sequence>
<protein>
    <submittedName>
        <fullName evidence="3">Uncharacterized protein</fullName>
    </submittedName>
</protein>
<proteinExistence type="predicted"/>
<evidence type="ECO:0000313" key="4">
    <source>
        <dbReference type="Proteomes" id="UP000274822"/>
    </source>
</evidence>